<protein>
    <recommendedName>
        <fullName evidence="4">Serine/threonine-protein phosphatase PGAM5, mitochondrial</fullName>
        <ecNumber evidence="2">3.1.3.16</ecNumber>
    </recommendedName>
    <alternativeName>
        <fullName evidence="5">Serine/threonine-protein phosphatase Pgam5, mitochondrial</fullName>
    </alternativeName>
</protein>
<organism evidence="7 10">
    <name type="scientific">Schistosoma margrebowiei</name>
    <dbReference type="NCBI Taxonomy" id="48269"/>
    <lineage>
        <taxon>Eukaryota</taxon>
        <taxon>Metazoa</taxon>
        <taxon>Spiralia</taxon>
        <taxon>Lophotrochozoa</taxon>
        <taxon>Platyhelminthes</taxon>
        <taxon>Trematoda</taxon>
        <taxon>Digenea</taxon>
        <taxon>Strigeidida</taxon>
        <taxon>Schistosomatoidea</taxon>
        <taxon>Schistosomatidae</taxon>
        <taxon>Schistosoma</taxon>
    </lineage>
</organism>
<keyword evidence="3" id="KW-0378">Hydrolase</keyword>
<dbReference type="WBParaSite" id="SMRG1_86630.3">
    <property type="protein sequence ID" value="SMRG1_86630.3"/>
    <property type="gene ID" value="SMRG1_86630"/>
</dbReference>
<dbReference type="Gene3D" id="3.40.50.1240">
    <property type="entry name" value="Phosphoglycerate mutase-like"/>
    <property type="match status" value="1"/>
</dbReference>
<dbReference type="WBParaSite" id="SMRG1_86630.5">
    <property type="protein sequence ID" value="SMRG1_86630.5"/>
    <property type="gene ID" value="SMRG1_86630"/>
</dbReference>
<dbReference type="CDD" id="cd07067">
    <property type="entry name" value="HP_PGM_like"/>
    <property type="match status" value="1"/>
</dbReference>
<evidence type="ECO:0000256" key="5">
    <source>
        <dbReference type="ARBA" id="ARBA00040722"/>
    </source>
</evidence>
<name>A0AA85AKK3_9TREM</name>
<feature type="compositionally biased region" description="Low complexity" evidence="6">
    <location>
        <begin position="203"/>
        <end position="218"/>
    </location>
</feature>
<dbReference type="PANTHER" id="PTHR20935">
    <property type="entry name" value="PHOSPHOGLYCERATE MUTASE-RELATED"/>
    <property type="match status" value="1"/>
</dbReference>
<feature type="region of interest" description="Disordered" evidence="6">
    <location>
        <begin position="197"/>
        <end position="223"/>
    </location>
</feature>
<evidence type="ECO:0000313" key="7">
    <source>
        <dbReference type="Proteomes" id="UP000050790"/>
    </source>
</evidence>
<evidence type="ECO:0000256" key="2">
    <source>
        <dbReference type="ARBA" id="ARBA00013081"/>
    </source>
</evidence>
<dbReference type="AlphaFoldDB" id="A0AA85AKK3"/>
<accession>A0AA85AKK3</accession>
<dbReference type="InterPro" id="IPR029033">
    <property type="entry name" value="His_PPase_superfam"/>
</dbReference>
<dbReference type="InterPro" id="IPR013078">
    <property type="entry name" value="His_Pase_superF_clade-1"/>
</dbReference>
<dbReference type="InterPro" id="IPR051021">
    <property type="entry name" value="Mito_Ser/Thr_phosphatase"/>
</dbReference>
<dbReference type="GO" id="GO:0004722">
    <property type="term" value="F:protein serine/threonine phosphatase activity"/>
    <property type="evidence" value="ECO:0007669"/>
    <property type="project" value="UniProtKB-EC"/>
</dbReference>
<evidence type="ECO:0000313" key="8">
    <source>
        <dbReference type="WBParaSite" id="SMRG1_86630.1"/>
    </source>
</evidence>
<evidence type="ECO:0000256" key="4">
    <source>
        <dbReference type="ARBA" id="ARBA00039765"/>
    </source>
</evidence>
<feature type="region of interest" description="Disordered" evidence="6">
    <location>
        <begin position="250"/>
        <end position="269"/>
    </location>
</feature>
<reference evidence="8 9" key="1">
    <citation type="submission" date="2023-11" db="UniProtKB">
        <authorList>
            <consortium name="WormBaseParasite"/>
        </authorList>
    </citation>
    <scope>IDENTIFICATION</scope>
</reference>
<evidence type="ECO:0000256" key="6">
    <source>
        <dbReference type="SAM" id="MobiDB-lite"/>
    </source>
</evidence>
<evidence type="ECO:0000256" key="1">
    <source>
        <dbReference type="ARBA" id="ARBA00006717"/>
    </source>
</evidence>
<proteinExistence type="inferred from homology"/>
<evidence type="ECO:0000313" key="10">
    <source>
        <dbReference type="WBParaSite" id="SMRG1_86630.5"/>
    </source>
</evidence>
<dbReference type="PANTHER" id="PTHR20935:SF0">
    <property type="entry name" value="SERINE_THREONINE-PROTEIN PHOSPHATASE PGAM5, MITOCHONDRIAL"/>
    <property type="match status" value="1"/>
</dbReference>
<dbReference type="EC" id="3.1.3.16" evidence="2"/>
<dbReference type="SUPFAM" id="SSF53254">
    <property type="entry name" value="Phosphoglycerate mutase-like"/>
    <property type="match status" value="2"/>
</dbReference>
<dbReference type="Pfam" id="PF00300">
    <property type="entry name" value="His_Phos_1"/>
    <property type="match status" value="1"/>
</dbReference>
<comment type="similarity">
    <text evidence="1">Belongs to the phosphoglycerate mutase family. BPG-dependent PGAM subfamily.</text>
</comment>
<evidence type="ECO:0000313" key="9">
    <source>
        <dbReference type="WBParaSite" id="SMRG1_86630.3"/>
    </source>
</evidence>
<dbReference type="WBParaSite" id="SMRG1_86630.1">
    <property type="protein sequence ID" value="SMRG1_86630.1"/>
    <property type="gene ID" value="SMRG1_86630"/>
</dbReference>
<sequence length="429" mass="48885">MTLVKNYKQNADAIFISFRLSSNRILHINACPLHIAMWYFKTFGLKFFTAASVYCSVHSLGSDLKIQHWNYNWDKSHGIHDNSKFGLKPDTLNVVKHLQSYHKLIIFIRHGQYHLNRKKSEEKVLTDIGWRQAYAAGCRLREMGIKIDRIIHSDLIRARQTTAAVLIGLQNNVDDLFDSPEIVQLVIPYSSELDDPKSYPVTQKSNQKNSISKSKSNSPVKMPMIDNPYTPYASAMFDCQLSRYLTEGPPPVAPVPPTSSTKKSDNIRSTEGIRIDEGFQIHLHCKPITKQGIIAYNGPLYCPNNCCSILKNNSIINIIQCDCPCHRMIEYKPIETIVFIGHANVFRYWICKLLQLPIEGWLRLSLGHGSISTLLITNDEFIIHSKEDNNNNSDDDDEVKYTKKLRYGSIVTLNRLGDVGHLPPELLTQ</sequence>
<evidence type="ECO:0000256" key="3">
    <source>
        <dbReference type="ARBA" id="ARBA00022801"/>
    </source>
</evidence>
<dbReference type="Proteomes" id="UP000050790">
    <property type="component" value="Unassembled WGS sequence"/>
</dbReference>